<evidence type="ECO:0000256" key="1">
    <source>
        <dbReference type="ARBA" id="ARBA00002489"/>
    </source>
</evidence>
<evidence type="ECO:0000256" key="5">
    <source>
        <dbReference type="ARBA" id="ARBA00022692"/>
    </source>
</evidence>
<comment type="function">
    <text evidence="1 8">Required for growth under high-pressure and low-temperature conditions.</text>
</comment>
<gene>
    <name evidence="8" type="primary">DLT1</name>
    <name evidence="9" type="ORF">WICANDRAFT_78129</name>
</gene>
<accession>A0A1E3P7W7</accession>
<dbReference type="PANTHER" id="PTHR40021">
    <property type="entry name" value="DEFECT AT LOW TEMPERATURE PROTEIN 1"/>
    <property type="match status" value="1"/>
</dbReference>
<dbReference type="GO" id="GO:0016020">
    <property type="term" value="C:membrane"/>
    <property type="evidence" value="ECO:0007669"/>
    <property type="project" value="UniProtKB-SubCell"/>
</dbReference>
<evidence type="ECO:0000256" key="6">
    <source>
        <dbReference type="ARBA" id="ARBA00022989"/>
    </source>
</evidence>
<evidence type="ECO:0000256" key="2">
    <source>
        <dbReference type="ARBA" id="ARBA00004141"/>
    </source>
</evidence>
<dbReference type="InterPro" id="IPR038869">
    <property type="entry name" value="DLT1"/>
</dbReference>
<feature type="transmembrane region" description="Helical" evidence="8">
    <location>
        <begin position="53"/>
        <end position="74"/>
    </location>
</feature>
<evidence type="ECO:0000256" key="8">
    <source>
        <dbReference type="RuleBase" id="RU367100"/>
    </source>
</evidence>
<dbReference type="OrthoDB" id="4096362at2759"/>
<dbReference type="STRING" id="683960.A0A1E3P7W7"/>
<keyword evidence="7 8" id="KW-0472">Membrane</keyword>
<dbReference type="EMBL" id="KV454209">
    <property type="protein sequence ID" value="ODQ61505.1"/>
    <property type="molecule type" value="Genomic_DNA"/>
</dbReference>
<dbReference type="AlphaFoldDB" id="A0A1E3P7W7"/>
<dbReference type="RefSeq" id="XP_019040712.1">
    <property type="nucleotide sequence ID" value="XM_019184669.1"/>
</dbReference>
<dbReference type="Proteomes" id="UP000094112">
    <property type="component" value="Unassembled WGS sequence"/>
</dbReference>
<evidence type="ECO:0000256" key="7">
    <source>
        <dbReference type="ARBA" id="ARBA00023136"/>
    </source>
</evidence>
<name>A0A1E3P7W7_WICAA</name>
<feature type="transmembrane region" description="Helical" evidence="8">
    <location>
        <begin position="19"/>
        <end position="41"/>
    </location>
</feature>
<dbReference type="PANTHER" id="PTHR40021:SF1">
    <property type="entry name" value="DEFECT AT LOW TEMPERATURE PROTEIN 1"/>
    <property type="match status" value="1"/>
</dbReference>
<evidence type="ECO:0000313" key="9">
    <source>
        <dbReference type="EMBL" id="ODQ61505.1"/>
    </source>
</evidence>
<proteinExistence type="inferred from homology"/>
<evidence type="ECO:0000256" key="3">
    <source>
        <dbReference type="ARBA" id="ARBA00005550"/>
    </source>
</evidence>
<organism evidence="9 10">
    <name type="scientific">Wickerhamomyces anomalus (strain ATCC 58044 / CBS 1984 / NCYC 433 / NRRL Y-366-8)</name>
    <name type="common">Yeast</name>
    <name type="synonym">Hansenula anomala</name>
    <dbReference type="NCBI Taxonomy" id="683960"/>
    <lineage>
        <taxon>Eukaryota</taxon>
        <taxon>Fungi</taxon>
        <taxon>Dikarya</taxon>
        <taxon>Ascomycota</taxon>
        <taxon>Saccharomycotina</taxon>
        <taxon>Saccharomycetes</taxon>
        <taxon>Phaffomycetales</taxon>
        <taxon>Wickerhamomycetaceae</taxon>
        <taxon>Wickerhamomyces</taxon>
    </lineage>
</organism>
<keyword evidence="5 8" id="KW-0812">Transmembrane</keyword>
<comment type="similarity">
    <text evidence="3 8">Belongs to the DLT1 family.</text>
</comment>
<keyword evidence="6 8" id="KW-1133">Transmembrane helix</keyword>
<comment type="subcellular location">
    <subcellularLocation>
        <location evidence="2 8">Membrane</location>
        <topology evidence="2 8">Multi-pass membrane protein</topology>
    </subcellularLocation>
</comment>
<reference evidence="9 10" key="1">
    <citation type="journal article" date="2016" name="Proc. Natl. Acad. Sci. U.S.A.">
        <title>Comparative genomics of biotechnologically important yeasts.</title>
        <authorList>
            <person name="Riley R."/>
            <person name="Haridas S."/>
            <person name="Wolfe K.H."/>
            <person name="Lopes M.R."/>
            <person name="Hittinger C.T."/>
            <person name="Goeker M."/>
            <person name="Salamov A.A."/>
            <person name="Wisecaver J.H."/>
            <person name="Long T.M."/>
            <person name="Calvey C.H."/>
            <person name="Aerts A.L."/>
            <person name="Barry K.W."/>
            <person name="Choi C."/>
            <person name="Clum A."/>
            <person name="Coughlan A.Y."/>
            <person name="Deshpande S."/>
            <person name="Douglass A.P."/>
            <person name="Hanson S.J."/>
            <person name="Klenk H.-P."/>
            <person name="LaButti K.M."/>
            <person name="Lapidus A."/>
            <person name="Lindquist E.A."/>
            <person name="Lipzen A.M."/>
            <person name="Meier-Kolthoff J.P."/>
            <person name="Ohm R.A."/>
            <person name="Otillar R.P."/>
            <person name="Pangilinan J.L."/>
            <person name="Peng Y."/>
            <person name="Rokas A."/>
            <person name="Rosa C.A."/>
            <person name="Scheuner C."/>
            <person name="Sibirny A.A."/>
            <person name="Slot J.C."/>
            <person name="Stielow J.B."/>
            <person name="Sun H."/>
            <person name="Kurtzman C.P."/>
            <person name="Blackwell M."/>
            <person name="Grigoriev I.V."/>
            <person name="Jeffries T.W."/>
        </authorList>
    </citation>
    <scope>NUCLEOTIDE SEQUENCE [LARGE SCALE GENOMIC DNA]</scope>
    <source>
        <strain evidence="10">ATCC 58044 / CBS 1984 / NCYC 433 / NRRL Y-366-8</strain>
    </source>
</reference>
<keyword evidence="10" id="KW-1185">Reference proteome</keyword>
<evidence type="ECO:0000256" key="4">
    <source>
        <dbReference type="ARBA" id="ARBA00021353"/>
    </source>
</evidence>
<protein>
    <recommendedName>
        <fullName evidence="4 8">Defect at low temperature protein 1</fullName>
    </recommendedName>
</protein>
<evidence type="ECO:0000313" key="10">
    <source>
        <dbReference type="Proteomes" id="UP000094112"/>
    </source>
</evidence>
<sequence>MPTQPIGGRLINNPKIRRWLYRSSLIFFIAFFAGFCAVVPIDSIVQASQSSNYALNTFVVVGALVLFGVTGIVLTTTRIYMQRSALQDIPKRYVPLDDGDLPKECDVMIKENFANCEKIRSKALNTDDDDEEVVKHPGLSGPKSELLPPSLAFDEVVRAVGDKLKWGGALMGSDTRVPPNSSFREIVAYLEEHLIATDYKLNKEYVELYEVLRFSGDLISEENFIKFMTLSIEFVKITRLNMADESQLERIRRQYSESEASLNAPGLNGSEFYSKLSLPGALLSRSANHTNNGSTTASISQVDTNWLTNSRPTLQLNEFQEPAQSEQEYQRYHDMLRRVGTGQTVLSFRSGKGPEEE</sequence>
<dbReference type="GeneID" id="30201915"/>